<protein>
    <submittedName>
        <fullName evidence="2">Uncharacterized protein</fullName>
    </submittedName>
</protein>
<evidence type="ECO:0000313" key="2">
    <source>
        <dbReference type="Ensembl" id="ENSSCAP00000007252.1"/>
    </source>
</evidence>
<feature type="transmembrane region" description="Helical" evidence="1">
    <location>
        <begin position="85"/>
        <end position="110"/>
    </location>
</feature>
<organism evidence="2 3">
    <name type="scientific">Serinus canaria</name>
    <name type="common">Island canary</name>
    <name type="synonym">Fringilla canaria</name>
    <dbReference type="NCBI Taxonomy" id="9135"/>
    <lineage>
        <taxon>Eukaryota</taxon>
        <taxon>Metazoa</taxon>
        <taxon>Chordata</taxon>
        <taxon>Craniata</taxon>
        <taxon>Vertebrata</taxon>
        <taxon>Euteleostomi</taxon>
        <taxon>Archelosauria</taxon>
        <taxon>Archosauria</taxon>
        <taxon>Dinosauria</taxon>
        <taxon>Saurischia</taxon>
        <taxon>Theropoda</taxon>
        <taxon>Coelurosauria</taxon>
        <taxon>Aves</taxon>
        <taxon>Neognathae</taxon>
        <taxon>Neoaves</taxon>
        <taxon>Telluraves</taxon>
        <taxon>Australaves</taxon>
        <taxon>Passeriformes</taxon>
        <taxon>Passeroidea</taxon>
        <taxon>Fringillidae</taxon>
        <taxon>Carduelinae</taxon>
        <taxon>Serinus</taxon>
    </lineage>
</organism>
<reference evidence="2" key="1">
    <citation type="submission" date="2025-08" db="UniProtKB">
        <authorList>
            <consortium name="Ensembl"/>
        </authorList>
    </citation>
    <scope>IDENTIFICATION</scope>
</reference>
<sequence>MCKGQTCCESSGGACVDLETVIDARDVLIDARSPPRGAFCRGGLFINGTAEPWDFSRFARAEAGGSRRRRGGARRAQAGSSEAAAGPWGCGDCILIALVFFILKFAWFLIKCNIS</sequence>
<accession>A0A8C9U8P7</accession>
<dbReference type="Ensembl" id="ENSSCAT00000008236.1">
    <property type="protein sequence ID" value="ENSSCAP00000007252.1"/>
    <property type="gene ID" value="ENSSCAG00000005602.1"/>
</dbReference>
<reference evidence="2" key="2">
    <citation type="submission" date="2025-09" db="UniProtKB">
        <authorList>
            <consortium name="Ensembl"/>
        </authorList>
    </citation>
    <scope>IDENTIFICATION</scope>
</reference>
<name>A0A8C9U8P7_SERCA</name>
<dbReference type="Proteomes" id="UP000694409">
    <property type="component" value="Unassembled WGS sequence"/>
</dbReference>
<evidence type="ECO:0000256" key="1">
    <source>
        <dbReference type="SAM" id="Phobius"/>
    </source>
</evidence>
<keyword evidence="1" id="KW-0472">Membrane</keyword>
<keyword evidence="1" id="KW-1133">Transmembrane helix</keyword>
<dbReference type="AlphaFoldDB" id="A0A8C9U8P7"/>
<keyword evidence="3" id="KW-1185">Reference proteome</keyword>
<evidence type="ECO:0000313" key="3">
    <source>
        <dbReference type="Proteomes" id="UP000694409"/>
    </source>
</evidence>
<proteinExistence type="predicted"/>
<keyword evidence="1" id="KW-0812">Transmembrane</keyword>